<evidence type="ECO:0000259" key="1">
    <source>
        <dbReference type="Pfam" id="PF19078"/>
    </source>
</evidence>
<accession>A0A5E8CJL1</accession>
<dbReference type="PANTHER" id="PTHR34677">
    <property type="match status" value="1"/>
</dbReference>
<proteinExistence type="predicted"/>
<dbReference type="AlphaFoldDB" id="A0A5E8CJL1"/>
<feature type="domain" description="Bacterial Ig-like" evidence="1">
    <location>
        <begin position="126"/>
        <end position="222"/>
    </location>
</feature>
<dbReference type="InterPro" id="IPR044048">
    <property type="entry name" value="Big_12"/>
</dbReference>
<sequence>MTIATISNVTSTLADGSYKANQVVPITVTFSESVTVTGTPQLVLETGTTDRTINYSSGSGSDTLTFNYTVQDGDTSSKLDYTSTTALSANGGSIQDTATTTDDANLTLPSPGAAGSLGANKTIVIDTTAPTMTITAVGSQTVSNGSTTNDTTLTLTFTSNEATSNFVVGDITVSNGALSNFAGSSSTIYTATFTPSADGACTIDVNADAFTDAAGNGNTAASQFSWTRDTSQPVFSSVSLSSNSSITNSNLGWTVNKALASGSVVFTRTGGTDDSNSPQTCNLSGTELNTGARSNGVLSNPPTLVSGTIYTVTFNGTDSLGNSGTLDVTNITFDTQGPTVQSITFSSGSIRNKKSTEVTIVFSKAVSSFSNSNVSVSNGSLSTLTTNDNITWTATFKANGGKIKSKVGSISIDTNYTDTLGNSATQSAQSTIKISPNMRKKLGLLTLPITGGIGIYRRRS</sequence>
<feature type="domain" description="Bacterial Ig-like" evidence="1">
    <location>
        <begin position="334"/>
        <end position="430"/>
    </location>
</feature>
<evidence type="ECO:0000313" key="2">
    <source>
        <dbReference type="EMBL" id="VVU94809.1"/>
    </source>
</evidence>
<gene>
    <name evidence="2" type="ORF">CPAV1605_534</name>
</gene>
<dbReference type="Pfam" id="PF19078">
    <property type="entry name" value="Big_12"/>
    <property type="match status" value="2"/>
</dbReference>
<name>A0A5E8CJL1_9ZZZZ</name>
<organism evidence="2">
    <name type="scientific">seawater metagenome</name>
    <dbReference type="NCBI Taxonomy" id="1561972"/>
    <lineage>
        <taxon>unclassified sequences</taxon>
        <taxon>metagenomes</taxon>
        <taxon>ecological metagenomes</taxon>
    </lineage>
</organism>
<reference evidence="2" key="1">
    <citation type="submission" date="2019-09" db="EMBL/GenBank/DDBJ databases">
        <authorList>
            <person name="Needham M D."/>
        </authorList>
    </citation>
    <scope>NUCLEOTIDE SEQUENCE</scope>
</reference>
<dbReference type="EMBL" id="CABVLZ010000002">
    <property type="protein sequence ID" value="VVU94809.1"/>
    <property type="molecule type" value="Genomic_DNA"/>
</dbReference>
<protein>
    <recommendedName>
        <fullName evidence="1">Bacterial Ig-like domain-containing protein</fullName>
    </recommendedName>
</protein>
<dbReference type="PANTHER" id="PTHR34677:SF3">
    <property type="entry name" value="BACTERIAL IG-LIKE DOMAIN-CONTAINING PROTEIN"/>
    <property type="match status" value="1"/>
</dbReference>